<feature type="compositionally biased region" description="Basic and acidic residues" evidence="1">
    <location>
        <begin position="145"/>
        <end position="158"/>
    </location>
</feature>
<evidence type="ECO:0000313" key="2">
    <source>
        <dbReference type="Proteomes" id="UP000515135"/>
    </source>
</evidence>
<dbReference type="Proteomes" id="UP000515135">
    <property type="component" value="Unplaced"/>
</dbReference>
<name>A0A6P4XYX7_BRABE</name>
<dbReference type="GeneID" id="109468051"/>
<evidence type="ECO:0000256" key="1">
    <source>
        <dbReference type="SAM" id="MobiDB-lite"/>
    </source>
</evidence>
<keyword evidence="2" id="KW-1185">Reference proteome</keyword>
<accession>A0A6P4XYX7</accession>
<proteinExistence type="predicted"/>
<sequence length="224" mass="25709">MQGSRSSPSMKTMASAVLFISQHFSHTMVHGVCNATTDARQRQLPPEYKTAFICASTSHLSPPLTLRRASRQFVTMPPNVDSNKPRRVRFITIQQGLETLDLNDSFGSNAKPVPIFIQHRPSSVGHDRNNRQRKRKRSLEDEFDREAASETEGHKSDDITDLPEALHCLKRLKKFFVREGHTEVLDNILNTENALEEKWCQERLMRSSSKTVKQTTVTDFFRKR</sequence>
<dbReference type="KEGG" id="bbel:109468051"/>
<evidence type="ECO:0000313" key="3">
    <source>
        <dbReference type="RefSeq" id="XP_019621830.1"/>
    </source>
</evidence>
<protein>
    <submittedName>
        <fullName evidence="3">Uncharacterized protein LOC109468051</fullName>
    </submittedName>
</protein>
<dbReference type="AlphaFoldDB" id="A0A6P4XYX7"/>
<dbReference type="OrthoDB" id="10038138at2759"/>
<dbReference type="RefSeq" id="XP_019621830.1">
    <property type="nucleotide sequence ID" value="XM_019766271.1"/>
</dbReference>
<organism evidence="2 3">
    <name type="scientific">Branchiostoma belcheri</name>
    <name type="common">Amphioxus</name>
    <dbReference type="NCBI Taxonomy" id="7741"/>
    <lineage>
        <taxon>Eukaryota</taxon>
        <taxon>Metazoa</taxon>
        <taxon>Chordata</taxon>
        <taxon>Cephalochordata</taxon>
        <taxon>Leptocardii</taxon>
        <taxon>Amphioxiformes</taxon>
        <taxon>Branchiostomatidae</taxon>
        <taxon>Branchiostoma</taxon>
    </lineage>
</organism>
<feature type="region of interest" description="Disordered" evidence="1">
    <location>
        <begin position="117"/>
        <end position="158"/>
    </location>
</feature>
<gene>
    <name evidence="3" type="primary">LOC109468051</name>
</gene>
<reference evidence="3" key="1">
    <citation type="submission" date="2025-08" db="UniProtKB">
        <authorList>
            <consortium name="RefSeq"/>
        </authorList>
    </citation>
    <scope>IDENTIFICATION</scope>
    <source>
        <tissue evidence="3">Gonad</tissue>
    </source>
</reference>